<dbReference type="InterPro" id="IPR007197">
    <property type="entry name" value="rSAM"/>
</dbReference>
<dbReference type="GO" id="GO:0051536">
    <property type="term" value="F:iron-sulfur cluster binding"/>
    <property type="evidence" value="ECO:0007669"/>
    <property type="project" value="UniProtKB-KW"/>
</dbReference>
<dbReference type="EMBL" id="DVNK01000027">
    <property type="protein sequence ID" value="HIU46348.1"/>
    <property type="molecule type" value="Genomic_DNA"/>
</dbReference>
<organism evidence="6 7">
    <name type="scientific">Candidatus Fimadaptatus faecigallinarum</name>
    <dbReference type="NCBI Taxonomy" id="2840814"/>
    <lineage>
        <taxon>Bacteria</taxon>
        <taxon>Bacillati</taxon>
        <taxon>Bacillota</taxon>
        <taxon>Clostridia</taxon>
        <taxon>Eubacteriales</taxon>
        <taxon>Candidatus Fimadaptatus</taxon>
    </lineage>
</organism>
<reference evidence="6" key="1">
    <citation type="submission" date="2020-10" db="EMBL/GenBank/DDBJ databases">
        <authorList>
            <person name="Gilroy R."/>
        </authorList>
    </citation>
    <scope>NUCLEOTIDE SEQUENCE</scope>
    <source>
        <strain evidence="6">ChiSxjej2B14-8506</strain>
    </source>
</reference>
<sequence length="488" mass="54671">MRATACWDATTSPAISSERACAHNAKENAMSQYYILNSDWQLRGFRKDVRLCLNWKSGERRFLNPSEFVCAQMCDGKTDFDSPVILPVLRRLVAQLQSEGIVRPCACGESLLSGQAYRQAPNSYIDSLLLSITNRCNFRCRHCFVEAWKDKYGEFSREQLMCLVDQFEQANVADIALTGGEPLMSPYFKEFVRYLAAKRIGFTEIFTNAALIDDEVLDVIAEAGFRPYFKVSFDCSGSHDYMRGVVGAEESTLRGIRLLRKRGFSVTVITSIDKVVIGGLIDTLHLLASLGVDNWWMAPPMEIGAWRGTDSGVDIKSLLPALKGVLVEWLKCGRPFDMMLWRLGKYHKTGQIFRGMPAFTGESFDCSSIHCLSYVAPDGTLLPCGSYTGSKFMGEFPNLLKTPLTVAWDDPFLRKFCDLKKKDVQAVNPGCQTCEHFSECGSGCRVSAMNVCGDWMKNDPVCCQLHRSGLMRDFHDFARSLDAREVGV</sequence>
<reference evidence="6" key="2">
    <citation type="journal article" date="2021" name="PeerJ">
        <title>Extensive microbial diversity within the chicken gut microbiome revealed by metagenomics and culture.</title>
        <authorList>
            <person name="Gilroy R."/>
            <person name="Ravi A."/>
            <person name="Getino M."/>
            <person name="Pursley I."/>
            <person name="Horton D.L."/>
            <person name="Alikhan N.F."/>
            <person name="Baker D."/>
            <person name="Gharbi K."/>
            <person name="Hall N."/>
            <person name="Watson M."/>
            <person name="Adriaenssens E.M."/>
            <person name="Foster-Nyarko E."/>
            <person name="Jarju S."/>
            <person name="Secka A."/>
            <person name="Antonio M."/>
            <person name="Oren A."/>
            <person name="Chaudhuri R.R."/>
            <person name="La Ragione R."/>
            <person name="Hildebrand F."/>
            <person name="Pallen M.J."/>
        </authorList>
    </citation>
    <scope>NUCLEOTIDE SEQUENCE</scope>
    <source>
        <strain evidence="6">ChiSxjej2B14-8506</strain>
    </source>
</reference>
<dbReference type="GO" id="GO:0003824">
    <property type="term" value="F:catalytic activity"/>
    <property type="evidence" value="ECO:0007669"/>
    <property type="project" value="InterPro"/>
</dbReference>
<dbReference type="PROSITE" id="PS51918">
    <property type="entry name" value="RADICAL_SAM"/>
    <property type="match status" value="1"/>
</dbReference>
<feature type="domain" description="Radical SAM core" evidence="5">
    <location>
        <begin position="122"/>
        <end position="337"/>
    </location>
</feature>
<name>A0A9D1LQV2_9FIRM</name>
<evidence type="ECO:0000256" key="1">
    <source>
        <dbReference type="ARBA" id="ARBA00022691"/>
    </source>
</evidence>
<dbReference type="InterPro" id="IPR058240">
    <property type="entry name" value="rSAM_sf"/>
</dbReference>
<dbReference type="InterPro" id="IPR013785">
    <property type="entry name" value="Aldolase_TIM"/>
</dbReference>
<evidence type="ECO:0000313" key="6">
    <source>
        <dbReference type="EMBL" id="HIU46348.1"/>
    </source>
</evidence>
<dbReference type="Gene3D" id="3.20.20.70">
    <property type="entry name" value="Aldolase class I"/>
    <property type="match status" value="1"/>
</dbReference>
<keyword evidence="4" id="KW-0411">Iron-sulfur</keyword>
<dbReference type="SUPFAM" id="SSF102114">
    <property type="entry name" value="Radical SAM enzymes"/>
    <property type="match status" value="1"/>
</dbReference>
<accession>A0A9D1LQV2</accession>
<proteinExistence type="predicted"/>
<protein>
    <submittedName>
        <fullName evidence="6">Radical SAM protein</fullName>
    </submittedName>
</protein>
<dbReference type="SFLD" id="SFLDG01067">
    <property type="entry name" value="SPASM/twitch_domain_containing"/>
    <property type="match status" value="1"/>
</dbReference>
<evidence type="ECO:0000256" key="2">
    <source>
        <dbReference type="ARBA" id="ARBA00022723"/>
    </source>
</evidence>
<dbReference type="PANTHER" id="PTHR11228">
    <property type="entry name" value="RADICAL SAM DOMAIN PROTEIN"/>
    <property type="match status" value="1"/>
</dbReference>
<dbReference type="InterPro" id="IPR050377">
    <property type="entry name" value="Radical_SAM_PqqE_MftC-like"/>
</dbReference>
<keyword evidence="2" id="KW-0479">Metal-binding</keyword>
<dbReference type="CDD" id="cd01335">
    <property type="entry name" value="Radical_SAM"/>
    <property type="match status" value="1"/>
</dbReference>
<keyword evidence="1" id="KW-0949">S-adenosyl-L-methionine</keyword>
<evidence type="ECO:0000256" key="4">
    <source>
        <dbReference type="ARBA" id="ARBA00023014"/>
    </source>
</evidence>
<keyword evidence="3" id="KW-0408">Iron</keyword>
<dbReference type="PANTHER" id="PTHR11228:SF7">
    <property type="entry name" value="PQQA PEPTIDE CYCLASE"/>
    <property type="match status" value="1"/>
</dbReference>
<dbReference type="Pfam" id="PF04055">
    <property type="entry name" value="Radical_SAM"/>
    <property type="match status" value="1"/>
</dbReference>
<dbReference type="Proteomes" id="UP000824123">
    <property type="component" value="Unassembled WGS sequence"/>
</dbReference>
<dbReference type="InterPro" id="IPR006638">
    <property type="entry name" value="Elp3/MiaA/NifB-like_rSAM"/>
</dbReference>
<evidence type="ECO:0000313" key="7">
    <source>
        <dbReference type="Proteomes" id="UP000824123"/>
    </source>
</evidence>
<comment type="caution">
    <text evidence="6">The sequence shown here is derived from an EMBL/GenBank/DDBJ whole genome shotgun (WGS) entry which is preliminary data.</text>
</comment>
<dbReference type="GO" id="GO:0046872">
    <property type="term" value="F:metal ion binding"/>
    <property type="evidence" value="ECO:0007669"/>
    <property type="project" value="UniProtKB-KW"/>
</dbReference>
<evidence type="ECO:0000259" key="5">
    <source>
        <dbReference type="PROSITE" id="PS51918"/>
    </source>
</evidence>
<dbReference type="InterPro" id="IPR023885">
    <property type="entry name" value="4Fe4S-binding_SPASM_dom"/>
</dbReference>
<evidence type="ECO:0000256" key="3">
    <source>
        <dbReference type="ARBA" id="ARBA00023004"/>
    </source>
</evidence>
<dbReference type="AlphaFoldDB" id="A0A9D1LQV2"/>
<gene>
    <name evidence="6" type="ORF">IAC59_03700</name>
</gene>
<dbReference type="NCBIfam" id="TIGR04085">
    <property type="entry name" value="rSAM_more_4Fe4S"/>
    <property type="match status" value="1"/>
</dbReference>
<dbReference type="SFLD" id="SFLDG01386">
    <property type="entry name" value="main_SPASM_domain-containing"/>
    <property type="match status" value="1"/>
</dbReference>
<dbReference type="SFLD" id="SFLDS00029">
    <property type="entry name" value="Radical_SAM"/>
    <property type="match status" value="1"/>
</dbReference>
<dbReference type="SMART" id="SM00729">
    <property type="entry name" value="Elp3"/>
    <property type="match status" value="1"/>
</dbReference>